<dbReference type="InterPro" id="IPR000544">
    <property type="entry name" value="Octanoyltransferase"/>
</dbReference>
<evidence type="ECO:0000256" key="1">
    <source>
        <dbReference type="ARBA" id="ARBA00004821"/>
    </source>
</evidence>
<dbReference type="InterPro" id="IPR020605">
    <property type="entry name" value="Octanoyltransferase_CS"/>
</dbReference>
<dbReference type="Proteomes" id="UP001139887">
    <property type="component" value="Unassembled WGS sequence"/>
</dbReference>
<dbReference type="InterPro" id="IPR045864">
    <property type="entry name" value="aa-tRNA-synth_II/BPL/LPL"/>
</dbReference>
<dbReference type="CDD" id="cd16444">
    <property type="entry name" value="LipB"/>
    <property type="match status" value="1"/>
</dbReference>
<dbReference type="PROSITE" id="PS51733">
    <property type="entry name" value="BPL_LPL_CATALYTIC"/>
    <property type="match status" value="1"/>
</dbReference>
<dbReference type="Pfam" id="PF21948">
    <property type="entry name" value="LplA-B_cat"/>
    <property type="match status" value="1"/>
</dbReference>
<dbReference type="PANTHER" id="PTHR10993:SF7">
    <property type="entry name" value="LIPOYLTRANSFERASE 2, MITOCHONDRIAL-RELATED"/>
    <property type="match status" value="1"/>
</dbReference>
<evidence type="ECO:0000256" key="5">
    <source>
        <dbReference type="ARBA" id="ARBA00023315"/>
    </source>
</evidence>
<comment type="similarity">
    <text evidence="2">Belongs to the LipB family.</text>
</comment>
<feature type="domain" description="BPL/LPL catalytic" evidence="6">
    <location>
        <begin position="78"/>
        <end position="266"/>
    </location>
</feature>
<keyword evidence="4" id="KW-0808">Transferase</keyword>
<accession>A0A9W8IIQ0</accession>
<dbReference type="InterPro" id="IPR004143">
    <property type="entry name" value="BPL_LPL_catalytic"/>
</dbReference>
<reference evidence="7" key="1">
    <citation type="submission" date="2022-07" db="EMBL/GenBank/DDBJ databases">
        <title>Phylogenomic reconstructions and comparative analyses of Kickxellomycotina fungi.</title>
        <authorList>
            <person name="Reynolds N.K."/>
            <person name="Stajich J.E."/>
            <person name="Barry K."/>
            <person name="Grigoriev I.V."/>
            <person name="Crous P."/>
            <person name="Smith M.E."/>
        </authorList>
    </citation>
    <scope>NUCLEOTIDE SEQUENCE</scope>
    <source>
        <strain evidence="7">NRRL 1566</strain>
    </source>
</reference>
<evidence type="ECO:0000313" key="8">
    <source>
        <dbReference type="Proteomes" id="UP001139887"/>
    </source>
</evidence>
<comment type="pathway">
    <text evidence="1">Protein modification; protein lipoylation via endogenous pathway; protein N(6)-(lipoyl)lysine from octanoyl-[acyl-carrier-protein]: step 1/2.</text>
</comment>
<evidence type="ECO:0000256" key="2">
    <source>
        <dbReference type="ARBA" id="ARBA00007907"/>
    </source>
</evidence>
<keyword evidence="8" id="KW-1185">Reference proteome</keyword>
<keyword evidence="5" id="KW-0012">Acyltransferase</keyword>
<dbReference type="SUPFAM" id="SSF55681">
    <property type="entry name" value="Class II aaRS and biotin synthetases"/>
    <property type="match status" value="1"/>
</dbReference>
<sequence length="287" mass="32319">MHFKHFSRRVCWQREFGTVSANTCTLSRSAEQLSQLPAVGYVYLDTVPYRKALELQKQLCQRRINEIHAKPSIQRSERKYSDVLILLQHPPVYTNGRRNRGKLQADEIKRLEQLGCDYIETNRGGEITFHGPGQLVGYPIMYLKDHFLATKCFVQGLEVTVSETCARLGIKATSIEGFPGVWASNTQKVAALGTHVQRYVTSHGFALNCTTDMRWFREIVPCGLEGKTAVSLQALLQEQQSDRDASIGAVLPLVVQSFTQTFGCKVEPLSKVSPSTFEFIQDFINVS</sequence>
<comment type="caution">
    <text evidence="7">The sequence shown here is derived from an EMBL/GenBank/DDBJ whole genome shotgun (WGS) entry which is preliminary data.</text>
</comment>
<dbReference type="PANTHER" id="PTHR10993">
    <property type="entry name" value="OCTANOYLTRANSFERASE"/>
    <property type="match status" value="1"/>
</dbReference>
<evidence type="ECO:0000256" key="3">
    <source>
        <dbReference type="ARBA" id="ARBA00012334"/>
    </source>
</evidence>
<dbReference type="HAMAP" id="MF_00013">
    <property type="entry name" value="LipB"/>
    <property type="match status" value="1"/>
</dbReference>
<dbReference type="NCBIfam" id="TIGR00214">
    <property type="entry name" value="lipB"/>
    <property type="match status" value="1"/>
</dbReference>
<dbReference type="GO" id="GO:0009249">
    <property type="term" value="P:protein lipoylation"/>
    <property type="evidence" value="ECO:0007669"/>
    <property type="project" value="InterPro"/>
</dbReference>
<dbReference type="GO" id="GO:0033819">
    <property type="term" value="F:lipoyl(octanoyl) transferase activity"/>
    <property type="evidence" value="ECO:0007669"/>
    <property type="project" value="UniProtKB-EC"/>
</dbReference>
<protein>
    <recommendedName>
        <fullName evidence="3">lipoyl(octanoyl) transferase</fullName>
        <ecNumber evidence="3">2.3.1.181</ecNumber>
    </recommendedName>
</protein>
<dbReference type="AlphaFoldDB" id="A0A9W8IIQ0"/>
<dbReference type="OrthoDB" id="19908at2759"/>
<dbReference type="EMBL" id="JANBUW010000004">
    <property type="protein sequence ID" value="KAJ2852254.1"/>
    <property type="molecule type" value="Genomic_DNA"/>
</dbReference>
<dbReference type="Gene3D" id="3.30.930.10">
    <property type="entry name" value="Bira Bifunctional Protein, Domain 2"/>
    <property type="match status" value="1"/>
</dbReference>
<organism evidence="7 8">
    <name type="scientific">Coemansia brasiliensis</name>
    <dbReference type="NCBI Taxonomy" id="2650707"/>
    <lineage>
        <taxon>Eukaryota</taxon>
        <taxon>Fungi</taxon>
        <taxon>Fungi incertae sedis</taxon>
        <taxon>Zoopagomycota</taxon>
        <taxon>Kickxellomycotina</taxon>
        <taxon>Kickxellomycetes</taxon>
        <taxon>Kickxellales</taxon>
        <taxon>Kickxellaceae</taxon>
        <taxon>Coemansia</taxon>
    </lineage>
</organism>
<dbReference type="EC" id="2.3.1.181" evidence="3"/>
<name>A0A9W8IIQ0_9FUNG</name>
<gene>
    <name evidence="7" type="ORF">IWW36_000396</name>
</gene>
<dbReference type="PROSITE" id="PS01313">
    <property type="entry name" value="LIPB"/>
    <property type="match status" value="1"/>
</dbReference>
<evidence type="ECO:0000259" key="6">
    <source>
        <dbReference type="PROSITE" id="PS51733"/>
    </source>
</evidence>
<evidence type="ECO:0000256" key="4">
    <source>
        <dbReference type="ARBA" id="ARBA00022679"/>
    </source>
</evidence>
<proteinExistence type="inferred from homology"/>
<evidence type="ECO:0000313" key="7">
    <source>
        <dbReference type="EMBL" id="KAJ2852254.1"/>
    </source>
</evidence>
<dbReference type="NCBIfam" id="NF010925">
    <property type="entry name" value="PRK14345.1"/>
    <property type="match status" value="1"/>
</dbReference>